<dbReference type="RefSeq" id="WP_171012009.1">
    <property type="nucleotide sequence ID" value="NZ_CBCRUQ010000014.1"/>
</dbReference>
<accession>A0A4V6KDB3</accession>
<dbReference type="EMBL" id="LR590481">
    <property type="protein sequence ID" value="VTQ89777.1"/>
    <property type="molecule type" value="Genomic_DNA"/>
</dbReference>
<keyword evidence="2" id="KW-1185">Reference proteome</keyword>
<reference evidence="1 2" key="1">
    <citation type="submission" date="2019-05" db="EMBL/GenBank/DDBJ databases">
        <authorList>
            <consortium name="Pathogen Informatics"/>
        </authorList>
    </citation>
    <scope>NUCLEOTIDE SEQUENCE [LARGE SCALE GENOMIC DNA]</scope>
    <source>
        <strain evidence="1 2">NCTC503</strain>
    </source>
</reference>
<protein>
    <submittedName>
        <fullName evidence="1">Uncharacterized protein</fullName>
    </submittedName>
</protein>
<dbReference type="Proteomes" id="UP000308489">
    <property type="component" value="Chromosome 1"/>
</dbReference>
<dbReference type="AlphaFoldDB" id="A0A4V6KDB3"/>
<evidence type="ECO:0000313" key="2">
    <source>
        <dbReference type="Proteomes" id="UP000308489"/>
    </source>
</evidence>
<sequence length="53" mass="6151">MSKIIPKGKLVEDYRNGNCIKCPECGQDLKHTGERKNTSFIYCDRCKFEIIIN</sequence>
<organism evidence="1 2">
    <name type="scientific">Hathewaya histolytica</name>
    <name type="common">Clostridium histolyticum</name>
    <dbReference type="NCBI Taxonomy" id="1498"/>
    <lineage>
        <taxon>Bacteria</taxon>
        <taxon>Bacillati</taxon>
        <taxon>Bacillota</taxon>
        <taxon>Clostridia</taxon>
        <taxon>Eubacteriales</taxon>
        <taxon>Clostridiaceae</taxon>
        <taxon>Hathewaya</taxon>
    </lineage>
</organism>
<dbReference type="KEGG" id="hhw:NCTC503_01473"/>
<proteinExistence type="predicted"/>
<evidence type="ECO:0000313" key="1">
    <source>
        <dbReference type="EMBL" id="VTQ89777.1"/>
    </source>
</evidence>
<name>A0A4V6KDB3_HATHI</name>
<gene>
    <name evidence="1" type="ORF">NCTC503_01473</name>
</gene>